<dbReference type="Gene3D" id="2.40.50.100">
    <property type="match status" value="1"/>
</dbReference>
<comment type="caution">
    <text evidence="7">The sequence shown here is derived from an EMBL/GenBank/DDBJ whole genome shotgun (WGS) entry which is preliminary data.</text>
</comment>
<dbReference type="InterPro" id="IPR058649">
    <property type="entry name" value="CzcB_C"/>
</dbReference>
<comment type="similarity">
    <text evidence="1">Belongs to the membrane fusion protein (MFP) (TC 8.A.1) family.</text>
</comment>
<accession>A0ABU8XIU4</accession>
<keyword evidence="8" id="KW-1185">Reference proteome</keyword>
<evidence type="ECO:0000256" key="1">
    <source>
        <dbReference type="ARBA" id="ARBA00009477"/>
    </source>
</evidence>
<evidence type="ECO:0000259" key="5">
    <source>
        <dbReference type="Pfam" id="PF25954"/>
    </source>
</evidence>
<dbReference type="InterPro" id="IPR058792">
    <property type="entry name" value="Beta-barrel_RND_2"/>
</dbReference>
<dbReference type="InterPro" id="IPR021647">
    <property type="entry name" value="CusF_Ec"/>
</dbReference>
<evidence type="ECO:0000313" key="8">
    <source>
        <dbReference type="Proteomes" id="UP001367030"/>
    </source>
</evidence>
<dbReference type="Pfam" id="PF25919">
    <property type="entry name" value="BSH_CusB"/>
    <property type="match status" value="1"/>
</dbReference>
<organism evidence="7 8">
    <name type="scientific">Variovorax robiniae</name>
    <dbReference type="NCBI Taxonomy" id="1836199"/>
    <lineage>
        <taxon>Bacteria</taxon>
        <taxon>Pseudomonadati</taxon>
        <taxon>Pseudomonadota</taxon>
        <taxon>Betaproteobacteria</taxon>
        <taxon>Burkholderiales</taxon>
        <taxon>Comamonadaceae</taxon>
        <taxon>Variovorax</taxon>
    </lineage>
</organism>
<dbReference type="Pfam" id="PF11604">
    <property type="entry name" value="CusF_Ec"/>
    <property type="match status" value="1"/>
</dbReference>
<dbReference type="SUPFAM" id="SSF111369">
    <property type="entry name" value="HlyD-like secretion proteins"/>
    <property type="match status" value="1"/>
</dbReference>
<dbReference type="InterPro" id="IPR042230">
    <property type="entry name" value="CusF_sf"/>
</dbReference>
<feature type="region of interest" description="Disordered" evidence="3">
    <location>
        <begin position="29"/>
        <end position="51"/>
    </location>
</feature>
<evidence type="ECO:0000256" key="2">
    <source>
        <dbReference type="ARBA" id="ARBA00022448"/>
    </source>
</evidence>
<feature type="domain" description="CusB-like beta-barrel" evidence="5">
    <location>
        <begin position="271"/>
        <end position="345"/>
    </location>
</feature>
<dbReference type="Gene3D" id="2.40.30.170">
    <property type="match status" value="1"/>
</dbReference>
<feature type="compositionally biased region" description="Low complexity" evidence="3">
    <location>
        <begin position="434"/>
        <end position="451"/>
    </location>
</feature>
<feature type="region of interest" description="Disordered" evidence="3">
    <location>
        <begin position="533"/>
        <end position="555"/>
    </location>
</feature>
<dbReference type="EMBL" id="JBBKZS010000030">
    <property type="protein sequence ID" value="MEJ8859494.1"/>
    <property type="molecule type" value="Genomic_DNA"/>
</dbReference>
<name>A0ABU8XIU4_9BURK</name>
<dbReference type="InterPro" id="IPR058790">
    <property type="entry name" value="BSH_CusB"/>
</dbReference>
<dbReference type="Gene3D" id="2.40.50.320">
    <property type="entry name" value="Copper binding periplasmic protein CusF"/>
    <property type="match status" value="1"/>
</dbReference>
<proteinExistence type="inferred from homology"/>
<sequence length="555" mass="58815">MNSMHLAGTVALVVAALGAGYWLGTRAPAPDSMSASTTPGPASPADATQPGKRKILFYRNPMGLPDTSPVPKKDPMGMDYVPVYEGEQPAAGATNELKISTEKIQKLGVRTEPARIRVLDRQIRAAGRVEPDERRTFSISPKFEGYVERLHVNATGQVVSKGQPLFEVYSPELISAQREYAIAAQGVQALKDSSEETRRGMQQLAESSIARLKNWDVSEEQIKSLTNSQQSKRTLTFRSPVSGIVTEKKAIQGMRFEPGQALYQVTDLSMVWVIADVFEQDIGWLKSGTKASISIPAYADKRFQGTVSYVYPTLNATTRTIPIRVELANPQGLLKPGMFAQVELAVGSSEPVLTVPNSAVIDSGVRALVLVQRAEGSFEPREVKLGGRGAQYVQVLNGVEANEEVVVAANFLIDAESNLKAAVGGFGHAAHGAGAAGSQAAPSGAPASAPQATPPTAPSKAVSHQAEGQIESLDVTAGSITLKHEAIASLKWPAMTMEFKLANAGLAQGLKAGQAVSFEFVERAPGEFVITRIGSPPGATTAPTASEHANSHGGR</sequence>
<dbReference type="Gene3D" id="2.40.420.20">
    <property type="match status" value="1"/>
</dbReference>
<reference evidence="7 8" key="1">
    <citation type="submission" date="2024-03" db="EMBL/GenBank/DDBJ databases">
        <title>Novel species of the genus Variovorax.</title>
        <authorList>
            <person name="Liu Q."/>
            <person name="Xin Y.-H."/>
        </authorList>
    </citation>
    <scope>NUCLEOTIDE SEQUENCE [LARGE SCALE GENOMIC DNA]</scope>
    <source>
        <strain evidence="7 8">KACC 18901</strain>
    </source>
</reference>
<keyword evidence="2" id="KW-0813">Transport</keyword>
<evidence type="ECO:0000313" key="7">
    <source>
        <dbReference type="EMBL" id="MEJ8859494.1"/>
    </source>
</evidence>
<dbReference type="PANTHER" id="PTHR30097:SF15">
    <property type="entry name" value="CATION EFFLUX SYSTEM PROTEIN CUSB"/>
    <property type="match status" value="1"/>
</dbReference>
<dbReference type="Proteomes" id="UP001367030">
    <property type="component" value="Unassembled WGS sequence"/>
</dbReference>
<dbReference type="InterPro" id="IPR051909">
    <property type="entry name" value="MFP_Cation_Efflux"/>
</dbReference>
<feature type="region of interest" description="Disordered" evidence="3">
    <location>
        <begin position="434"/>
        <end position="466"/>
    </location>
</feature>
<evidence type="ECO:0000259" key="6">
    <source>
        <dbReference type="Pfam" id="PF25975"/>
    </source>
</evidence>
<evidence type="ECO:0000259" key="4">
    <source>
        <dbReference type="Pfam" id="PF25919"/>
    </source>
</evidence>
<dbReference type="Pfam" id="PF25954">
    <property type="entry name" value="Beta-barrel_RND_2"/>
    <property type="match status" value="1"/>
</dbReference>
<evidence type="ECO:0000256" key="3">
    <source>
        <dbReference type="SAM" id="MobiDB-lite"/>
    </source>
</evidence>
<dbReference type="PANTHER" id="PTHR30097">
    <property type="entry name" value="CATION EFFLUX SYSTEM PROTEIN CUSB"/>
    <property type="match status" value="1"/>
</dbReference>
<dbReference type="RefSeq" id="WP_340339533.1">
    <property type="nucleotide sequence ID" value="NZ_JBBKZS010000030.1"/>
</dbReference>
<dbReference type="Pfam" id="PF25975">
    <property type="entry name" value="CzcB_C"/>
    <property type="match status" value="1"/>
</dbReference>
<dbReference type="NCBIfam" id="TIGR01730">
    <property type="entry name" value="RND_mfp"/>
    <property type="match status" value="1"/>
</dbReference>
<feature type="domain" description="CzcB-like C-terminal circularly permuted SH3-like" evidence="6">
    <location>
        <begin position="353"/>
        <end position="413"/>
    </location>
</feature>
<dbReference type="InterPro" id="IPR006143">
    <property type="entry name" value="RND_pump_MFP"/>
</dbReference>
<protein>
    <submittedName>
        <fullName evidence="7">Efflux RND transporter periplasmic adaptor subunit</fullName>
    </submittedName>
</protein>
<gene>
    <name evidence="7" type="ORF">WKW79_33360</name>
</gene>
<feature type="domain" description="CusB-like barrel-sandwich hybrid" evidence="4">
    <location>
        <begin position="139"/>
        <end position="265"/>
    </location>
</feature>